<keyword evidence="1" id="KW-0812">Transmembrane</keyword>
<gene>
    <name evidence="2" type="ORF">NVS32_00040</name>
</gene>
<feature type="transmembrane region" description="Helical" evidence="1">
    <location>
        <begin position="244"/>
        <end position="264"/>
    </location>
</feature>
<name>A0ABT1Z552_9ACTN</name>
<feature type="transmembrane region" description="Helical" evidence="1">
    <location>
        <begin position="333"/>
        <end position="354"/>
    </location>
</feature>
<evidence type="ECO:0000313" key="2">
    <source>
        <dbReference type="EMBL" id="MCR9035350.1"/>
    </source>
</evidence>
<accession>A0ABT1Z552</accession>
<feature type="transmembrane region" description="Helical" evidence="1">
    <location>
        <begin position="189"/>
        <end position="208"/>
    </location>
</feature>
<feature type="transmembrane region" description="Helical" evidence="1">
    <location>
        <begin position="125"/>
        <end position="146"/>
    </location>
</feature>
<feature type="transmembrane region" description="Helical" evidence="1">
    <location>
        <begin position="158"/>
        <end position="182"/>
    </location>
</feature>
<dbReference type="RefSeq" id="WP_258498142.1">
    <property type="nucleotide sequence ID" value="NZ_JANSKA010000001.1"/>
</dbReference>
<dbReference type="Proteomes" id="UP001204320">
    <property type="component" value="Unassembled WGS sequence"/>
</dbReference>
<feature type="transmembrane region" description="Helical" evidence="1">
    <location>
        <begin position="214"/>
        <end position="232"/>
    </location>
</feature>
<comment type="caution">
    <text evidence="2">The sequence shown here is derived from an EMBL/GenBank/DDBJ whole genome shotgun (WGS) entry which is preliminary data.</text>
</comment>
<sequence>MNADWTYMNVEAATKSNKHLSKMTFFVGYGVLLLFRLSVLSLLAFPNGSIQNTLFHFGSLFILAVSSAISVLWEKTPITKSCIPTLILFFVGVIQLILVKDALCIDLALVFFASRDIDFREIAKFTLIVEGCGCAAIVLGSVIGLIPNYYNTRSDGTVRYYLGFTYSTLLSHLFLNMVLLVLYLRRERISYYVIVLLAFIDTSIFVLTNSRNSFVLGLAALLAAVILKRGVAGRFRCFGRCMQCCACIAVVLFPVISLLAALLYNPQNDAWKSANLVLSNRLAQTSASVDRYGWTLFGQDIEFVGNGLVPGGDGLTDAAAHPDGDANFIDNSYVHVLVINGVLVAMATWMALIISAQQCFRNNDSWMAVILLVVALHSLFDPQLLQLVYNTFLFVIWRSIGSKCNSSMWKLPHHEISSGSA</sequence>
<evidence type="ECO:0000313" key="3">
    <source>
        <dbReference type="Proteomes" id="UP001204320"/>
    </source>
</evidence>
<keyword evidence="3" id="KW-1185">Reference proteome</keyword>
<proteinExistence type="predicted"/>
<keyword evidence="1" id="KW-0472">Membrane</keyword>
<reference evidence="2 3" key="1">
    <citation type="submission" date="2022-08" db="EMBL/GenBank/DDBJ databases">
        <title>Tractidigestivibacter montrealensis type strain KD21.</title>
        <authorList>
            <person name="Diop K."/>
            <person name="Richard C."/>
            <person name="Routy B."/>
        </authorList>
    </citation>
    <scope>NUCLEOTIDE SEQUENCE [LARGE SCALE GENOMIC DNA]</scope>
    <source>
        <strain evidence="2 3">KD21</strain>
    </source>
</reference>
<keyword evidence="1" id="KW-1133">Transmembrane helix</keyword>
<dbReference type="EMBL" id="JANSKA010000001">
    <property type="protein sequence ID" value="MCR9035350.1"/>
    <property type="molecule type" value="Genomic_DNA"/>
</dbReference>
<evidence type="ECO:0008006" key="4">
    <source>
        <dbReference type="Google" id="ProtNLM"/>
    </source>
</evidence>
<evidence type="ECO:0000256" key="1">
    <source>
        <dbReference type="SAM" id="Phobius"/>
    </source>
</evidence>
<feature type="transmembrane region" description="Helical" evidence="1">
    <location>
        <begin position="85"/>
        <end position="113"/>
    </location>
</feature>
<organism evidence="2 3">
    <name type="scientific">Tractidigestivibacter montrealensis</name>
    <dbReference type="NCBI Taxonomy" id="2972466"/>
    <lineage>
        <taxon>Bacteria</taxon>
        <taxon>Bacillati</taxon>
        <taxon>Actinomycetota</taxon>
        <taxon>Coriobacteriia</taxon>
        <taxon>Coriobacteriales</taxon>
        <taxon>Atopobiaceae</taxon>
        <taxon>Tractidigestivibacter</taxon>
    </lineage>
</organism>
<feature type="transmembrane region" description="Helical" evidence="1">
    <location>
        <begin position="366"/>
        <end position="389"/>
    </location>
</feature>
<feature type="transmembrane region" description="Helical" evidence="1">
    <location>
        <begin position="54"/>
        <end position="73"/>
    </location>
</feature>
<feature type="transmembrane region" description="Helical" evidence="1">
    <location>
        <begin position="26"/>
        <end position="45"/>
    </location>
</feature>
<protein>
    <recommendedName>
        <fullName evidence="4">O-antigen ligase family protein</fullName>
    </recommendedName>
</protein>